<gene>
    <name evidence="1" type="ORF">GCM10009304_11950</name>
</gene>
<dbReference type="EMBL" id="BMPO01000002">
    <property type="protein sequence ID" value="GGJ87780.1"/>
    <property type="molecule type" value="Genomic_DNA"/>
</dbReference>
<dbReference type="AlphaFoldDB" id="A0A917PR01"/>
<reference evidence="1" key="2">
    <citation type="submission" date="2020-09" db="EMBL/GenBank/DDBJ databases">
        <authorList>
            <person name="Sun Q."/>
            <person name="Ohkuma M."/>
        </authorList>
    </citation>
    <scope>NUCLEOTIDE SEQUENCE</scope>
    <source>
        <strain evidence="1">JCM 30078</strain>
    </source>
</reference>
<evidence type="ECO:0000313" key="2">
    <source>
        <dbReference type="Proteomes" id="UP000635983"/>
    </source>
</evidence>
<protein>
    <submittedName>
        <fullName evidence="1">Uncharacterized protein</fullName>
    </submittedName>
</protein>
<reference evidence="1" key="1">
    <citation type="journal article" date="2014" name="Int. J. Syst. Evol. Microbiol.">
        <title>Complete genome sequence of Corynebacterium casei LMG S-19264T (=DSM 44701T), isolated from a smear-ripened cheese.</title>
        <authorList>
            <consortium name="US DOE Joint Genome Institute (JGI-PGF)"/>
            <person name="Walter F."/>
            <person name="Albersmeier A."/>
            <person name="Kalinowski J."/>
            <person name="Ruckert C."/>
        </authorList>
    </citation>
    <scope>NUCLEOTIDE SEQUENCE</scope>
    <source>
        <strain evidence="1">JCM 30078</strain>
    </source>
</reference>
<accession>A0A917PR01</accession>
<dbReference type="Proteomes" id="UP000635983">
    <property type="component" value="Unassembled WGS sequence"/>
</dbReference>
<name>A0A917PR01_9PSED</name>
<sequence>MDKKITADELAITDLRAINEIWLHGGNRPLCLWREEQVFTHEMLSEGTHDQNVRRLCVQPVDPNDQTTVARIEITARERLEAMGRTGEFYPAERTNTHQ</sequence>
<proteinExistence type="predicted"/>
<keyword evidence="2" id="KW-1185">Reference proteome</keyword>
<evidence type="ECO:0000313" key="1">
    <source>
        <dbReference type="EMBL" id="GGJ87780.1"/>
    </source>
</evidence>
<dbReference type="RefSeq" id="WP_188982225.1">
    <property type="nucleotide sequence ID" value="NZ_BMPO01000002.1"/>
</dbReference>
<organism evidence="1 2">
    <name type="scientific">Pseudomonas matsuisoli</name>
    <dbReference type="NCBI Taxonomy" id="1515666"/>
    <lineage>
        <taxon>Bacteria</taxon>
        <taxon>Pseudomonadati</taxon>
        <taxon>Pseudomonadota</taxon>
        <taxon>Gammaproteobacteria</taxon>
        <taxon>Pseudomonadales</taxon>
        <taxon>Pseudomonadaceae</taxon>
        <taxon>Pseudomonas</taxon>
    </lineage>
</organism>
<comment type="caution">
    <text evidence="1">The sequence shown here is derived from an EMBL/GenBank/DDBJ whole genome shotgun (WGS) entry which is preliminary data.</text>
</comment>